<dbReference type="InterPro" id="IPR029072">
    <property type="entry name" value="YebC-like"/>
</dbReference>
<dbReference type="PANTHER" id="PTHR12532">
    <property type="entry name" value="TRANSLATIONAL ACTIVATOR OF CYTOCHROME C OXIDASE 1"/>
    <property type="match status" value="1"/>
</dbReference>
<accession>A0A6A6VZD7</accession>
<protein>
    <submittedName>
        <fullName evidence="5">YebC-like protein</fullName>
    </submittedName>
</protein>
<dbReference type="HAMAP" id="MF_00693">
    <property type="entry name" value="Transcrip_reg_TACO1"/>
    <property type="match status" value="1"/>
</dbReference>
<dbReference type="InterPro" id="IPR026564">
    <property type="entry name" value="Transcrip_reg_TACO1-like_dom3"/>
</dbReference>
<comment type="subcellular location">
    <subcellularLocation>
        <location evidence="1">Mitochondrion</location>
    </subcellularLocation>
</comment>
<organism evidence="5 6">
    <name type="scientific">Pseudovirgaria hyperparasitica</name>
    <dbReference type="NCBI Taxonomy" id="470096"/>
    <lineage>
        <taxon>Eukaryota</taxon>
        <taxon>Fungi</taxon>
        <taxon>Dikarya</taxon>
        <taxon>Ascomycota</taxon>
        <taxon>Pezizomycotina</taxon>
        <taxon>Dothideomycetes</taxon>
        <taxon>Dothideomycetes incertae sedis</taxon>
        <taxon>Acrospermales</taxon>
        <taxon>Acrospermaceae</taxon>
        <taxon>Pseudovirgaria</taxon>
    </lineage>
</organism>
<dbReference type="Gene3D" id="1.10.10.200">
    <property type="match status" value="1"/>
</dbReference>
<evidence type="ECO:0000259" key="3">
    <source>
        <dbReference type="Pfam" id="PF01709"/>
    </source>
</evidence>
<dbReference type="EMBL" id="ML996577">
    <property type="protein sequence ID" value="KAF2755595.1"/>
    <property type="molecule type" value="Genomic_DNA"/>
</dbReference>
<dbReference type="PANTHER" id="PTHR12532:SF0">
    <property type="entry name" value="TRANSLATIONAL ACTIVATOR OF CYTOCHROME C OXIDASE 1"/>
    <property type="match status" value="1"/>
</dbReference>
<dbReference type="Gene3D" id="3.30.70.980">
    <property type="match status" value="2"/>
</dbReference>
<comment type="similarity">
    <text evidence="2">Belongs to the TACO1 family.</text>
</comment>
<dbReference type="RefSeq" id="XP_033598046.1">
    <property type="nucleotide sequence ID" value="XM_033744486.1"/>
</dbReference>
<evidence type="ECO:0000256" key="1">
    <source>
        <dbReference type="ARBA" id="ARBA00004173"/>
    </source>
</evidence>
<keyword evidence="6" id="KW-1185">Reference proteome</keyword>
<dbReference type="OrthoDB" id="2017544at2759"/>
<dbReference type="Pfam" id="PF01709">
    <property type="entry name" value="Transcrip_reg"/>
    <property type="match status" value="1"/>
</dbReference>
<gene>
    <name evidence="5" type="ORF">EJ05DRAFT_478568</name>
</gene>
<evidence type="ECO:0000313" key="5">
    <source>
        <dbReference type="EMBL" id="KAF2755595.1"/>
    </source>
</evidence>
<proteinExistence type="inferred from homology"/>
<dbReference type="SUPFAM" id="SSF75625">
    <property type="entry name" value="YebC-like"/>
    <property type="match status" value="1"/>
</dbReference>
<sequence>MRINHTLRALRCSDAPYIRYASHQIRAFRTTCTFYSGHSRWSKIKHDKAQTDARKSKARQPLSRLITAASKFYGPDPTSNLQLANAIAAAKKQGLPKDFIESAIARGQGVSSSGKPLTSVDIEALFPGDVAVIVECETDNKNRTVQDVKTIIKDHGGSIASILYLFERKGRIEFKKRPNLTEEYVLEAALEAGALDVEDEADSIVVYTEATETKAVATALAASLQAEVESVEVLWTPKSDTLVNATRTAYQLQQWEQFTEKLSYEHGFQRLYTNEQEQVTDA</sequence>
<dbReference type="GO" id="GO:0005739">
    <property type="term" value="C:mitochondrion"/>
    <property type="evidence" value="ECO:0007669"/>
    <property type="project" value="UniProtKB-SubCell"/>
</dbReference>
<dbReference type="Proteomes" id="UP000799437">
    <property type="component" value="Unassembled WGS sequence"/>
</dbReference>
<reference evidence="5" key="1">
    <citation type="journal article" date="2020" name="Stud. Mycol.">
        <title>101 Dothideomycetes genomes: a test case for predicting lifestyles and emergence of pathogens.</title>
        <authorList>
            <person name="Haridas S."/>
            <person name="Albert R."/>
            <person name="Binder M."/>
            <person name="Bloem J."/>
            <person name="Labutti K."/>
            <person name="Salamov A."/>
            <person name="Andreopoulos B."/>
            <person name="Baker S."/>
            <person name="Barry K."/>
            <person name="Bills G."/>
            <person name="Bluhm B."/>
            <person name="Cannon C."/>
            <person name="Castanera R."/>
            <person name="Culley D."/>
            <person name="Daum C."/>
            <person name="Ezra D."/>
            <person name="Gonzalez J."/>
            <person name="Henrissat B."/>
            <person name="Kuo A."/>
            <person name="Liang C."/>
            <person name="Lipzen A."/>
            <person name="Lutzoni F."/>
            <person name="Magnuson J."/>
            <person name="Mondo S."/>
            <person name="Nolan M."/>
            <person name="Ohm R."/>
            <person name="Pangilinan J."/>
            <person name="Park H.-J."/>
            <person name="Ramirez L."/>
            <person name="Alfaro M."/>
            <person name="Sun H."/>
            <person name="Tritt A."/>
            <person name="Yoshinaga Y."/>
            <person name="Zwiers L.-H."/>
            <person name="Turgeon B."/>
            <person name="Goodwin S."/>
            <person name="Spatafora J."/>
            <person name="Crous P."/>
            <person name="Grigoriev I."/>
        </authorList>
    </citation>
    <scope>NUCLEOTIDE SEQUENCE</scope>
    <source>
        <strain evidence="5">CBS 121739</strain>
    </source>
</reference>
<dbReference type="Pfam" id="PF20772">
    <property type="entry name" value="TACO1_YebC_N"/>
    <property type="match status" value="1"/>
</dbReference>
<feature type="domain" description="TACO1/YebC-like N-terminal" evidence="4">
    <location>
        <begin position="39"/>
        <end position="109"/>
    </location>
</feature>
<dbReference type="InterPro" id="IPR048300">
    <property type="entry name" value="TACO1_YebC-like_2nd/3rd_dom"/>
</dbReference>
<feature type="domain" description="TACO1/YebC-like second and third" evidence="3">
    <location>
        <begin position="119"/>
        <end position="274"/>
    </location>
</feature>
<dbReference type="FunFam" id="1.10.10.200:FF:000002">
    <property type="entry name" value="Probable transcriptional regulatory protein CLM62_37755"/>
    <property type="match status" value="1"/>
</dbReference>
<evidence type="ECO:0000259" key="4">
    <source>
        <dbReference type="Pfam" id="PF20772"/>
    </source>
</evidence>
<dbReference type="GeneID" id="54485540"/>
<evidence type="ECO:0000256" key="2">
    <source>
        <dbReference type="ARBA" id="ARBA00008724"/>
    </source>
</evidence>
<dbReference type="InterPro" id="IPR049083">
    <property type="entry name" value="TACO1_YebC_N"/>
</dbReference>
<name>A0A6A6VZD7_9PEZI</name>
<dbReference type="InterPro" id="IPR017856">
    <property type="entry name" value="Integrase-like_N"/>
</dbReference>
<evidence type="ECO:0000313" key="6">
    <source>
        <dbReference type="Proteomes" id="UP000799437"/>
    </source>
</evidence>
<dbReference type="AlphaFoldDB" id="A0A6A6VZD7"/>
<dbReference type="InterPro" id="IPR002876">
    <property type="entry name" value="Transcrip_reg_TACO1-like"/>
</dbReference>